<feature type="domain" description="HEPN" evidence="1">
    <location>
        <begin position="1"/>
        <end position="51"/>
    </location>
</feature>
<dbReference type="Proteomes" id="UP000529861">
    <property type="component" value="Unassembled WGS sequence"/>
</dbReference>
<evidence type="ECO:0000313" key="3">
    <source>
        <dbReference type="Proteomes" id="UP000529861"/>
    </source>
</evidence>
<dbReference type="InterPro" id="IPR007842">
    <property type="entry name" value="HEPN_dom"/>
</dbReference>
<name>A0A7Y2PMB5_9THEO</name>
<dbReference type="RefSeq" id="WP_170270922.1">
    <property type="nucleotide sequence ID" value="NZ_JABEQB010000015.1"/>
</dbReference>
<proteinExistence type="predicted"/>
<comment type="caution">
    <text evidence="2">The sequence shown here is derived from an EMBL/GenBank/DDBJ whole genome shotgun (WGS) entry which is preliminary data.</text>
</comment>
<dbReference type="PROSITE" id="PS50910">
    <property type="entry name" value="HEPN"/>
    <property type="match status" value="1"/>
</dbReference>
<organism evidence="2 3">
    <name type="scientific">Caldanaerobacter subterraneus</name>
    <dbReference type="NCBI Taxonomy" id="911092"/>
    <lineage>
        <taxon>Bacteria</taxon>
        <taxon>Bacillati</taxon>
        <taxon>Bacillota</taxon>
        <taxon>Clostridia</taxon>
        <taxon>Thermoanaerobacterales</taxon>
        <taxon>Thermoanaerobacteraceae</taxon>
        <taxon>Caldanaerobacter</taxon>
    </lineage>
</organism>
<protein>
    <submittedName>
        <fullName evidence="2">HEPN domain-containing protein</fullName>
    </submittedName>
</protein>
<dbReference type="AlphaFoldDB" id="A0A7Y2PMB5"/>
<dbReference type="Pfam" id="PF05168">
    <property type="entry name" value="HEPN"/>
    <property type="match status" value="1"/>
</dbReference>
<evidence type="ECO:0000313" key="2">
    <source>
        <dbReference type="EMBL" id="NNG66923.1"/>
    </source>
</evidence>
<sequence length="51" mass="6008">MDDLDSAEIMFKAGKYNMVCFFSHQAVEKALKAFLISYCHTRHNSFRDARY</sequence>
<accession>A0A7Y2PMB5</accession>
<gene>
    <name evidence="2" type="ORF">HKI81_06670</name>
</gene>
<dbReference type="EMBL" id="JABEQB010000015">
    <property type="protein sequence ID" value="NNG66923.1"/>
    <property type="molecule type" value="Genomic_DNA"/>
</dbReference>
<reference evidence="2 3" key="1">
    <citation type="submission" date="2020-04" db="EMBL/GenBank/DDBJ databases">
        <title>Draft genome sequence of Caldanaerobacter sunterraneus. strain 1523vc isolated from Griffin hot spring, Kamchatka, Russia.</title>
        <authorList>
            <person name="Toshchakov S.V."/>
            <person name="Podosokorskaya O.A."/>
            <person name="Kublanov I.V."/>
            <person name="Korzhenkov A."/>
            <person name="Patrushev M.V."/>
        </authorList>
    </citation>
    <scope>NUCLEOTIDE SEQUENCE [LARGE SCALE GENOMIC DNA]</scope>
    <source>
        <strain evidence="2 3">1523vc</strain>
    </source>
</reference>
<dbReference type="SUPFAM" id="SSF81593">
    <property type="entry name" value="Nucleotidyltransferase substrate binding subunit/domain"/>
    <property type="match status" value="1"/>
</dbReference>
<dbReference type="Gene3D" id="1.20.120.330">
    <property type="entry name" value="Nucleotidyltransferases domain 2"/>
    <property type="match status" value="1"/>
</dbReference>
<evidence type="ECO:0000259" key="1">
    <source>
        <dbReference type="PROSITE" id="PS50910"/>
    </source>
</evidence>